<keyword evidence="2" id="KW-0677">Repeat</keyword>
<protein>
    <submittedName>
        <fullName evidence="4">Leucine-rich repeat-containing protein 9-like</fullName>
    </submittedName>
</protein>
<dbReference type="InterPro" id="IPR001611">
    <property type="entry name" value="Leu-rich_rpt"/>
</dbReference>
<gene>
    <name evidence="4" type="primary">LOC117241953</name>
</gene>
<reference evidence="4" key="1">
    <citation type="submission" date="2025-08" db="UniProtKB">
        <authorList>
            <consortium name="RefSeq"/>
        </authorList>
    </citation>
    <scope>IDENTIFICATION</scope>
    <source>
        <tissue evidence="4">Muscle</tissue>
    </source>
</reference>
<dbReference type="Proteomes" id="UP000504631">
    <property type="component" value="Unplaced"/>
</dbReference>
<dbReference type="RefSeq" id="XP_033364152.1">
    <property type="nucleotide sequence ID" value="XM_033508261.1"/>
</dbReference>
<keyword evidence="3" id="KW-1185">Reference proteome</keyword>
<dbReference type="PANTHER" id="PTHR46652">
    <property type="entry name" value="LEUCINE-RICH REPEAT AND IQ DOMAIN-CONTAINING PROTEIN 1-RELATED"/>
    <property type="match status" value="1"/>
</dbReference>
<dbReference type="SUPFAM" id="SSF52058">
    <property type="entry name" value="L domain-like"/>
    <property type="match status" value="1"/>
</dbReference>
<name>A0A6J3LFL9_9HYME</name>
<accession>A0A6J3LFL9</accession>
<evidence type="ECO:0000256" key="2">
    <source>
        <dbReference type="ARBA" id="ARBA00022737"/>
    </source>
</evidence>
<proteinExistence type="predicted"/>
<dbReference type="InterPro" id="IPR050836">
    <property type="entry name" value="SDS22/Internalin_LRR"/>
</dbReference>
<keyword evidence="1" id="KW-0433">Leucine-rich repeat</keyword>
<evidence type="ECO:0000313" key="4">
    <source>
        <dbReference type="RefSeq" id="XP_033364152.1"/>
    </source>
</evidence>
<dbReference type="GeneID" id="117241953"/>
<dbReference type="Gene3D" id="3.80.10.10">
    <property type="entry name" value="Ribonuclease Inhibitor"/>
    <property type="match status" value="2"/>
</dbReference>
<evidence type="ECO:0000256" key="1">
    <source>
        <dbReference type="ARBA" id="ARBA00022614"/>
    </source>
</evidence>
<organism evidence="3 4">
    <name type="scientific">Bombus vosnesenskii</name>
    <dbReference type="NCBI Taxonomy" id="207650"/>
    <lineage>
        <taxon>Eukaryota</taxon>
        <taxon>Metazoa</taxon>
        <taxon>Ecdysozoa</taxon>
        <taxon>Arthropoda</taxon>
        <taxon>Hexapoda</taxon>
        <taxon>Insecta</taxon>
        <taxon>Pterygota</taxon>
        <taxon>Neoptera</taxon>
        <taxon>Endopterygota</taxon>
        <taxon>Hymenoptera</taxon>
        <taxon>Apocrita</taxon>
        <taxon>Aculeata</taxon>
        <taxon>Apoidea</taxon>
        <taxon>Anthophila</taxon>
        <taxon>Apidae</taxon>
        <taxon>Bombus</taxon>
        <taxon>Pyrobombus</taxon>
    </lineage>
</organism>
<sequence>MNIKNPMFVIEYEYILHESTKEEEYENCRIACTIDDTMFICLSNSNIRRCISNYGKVEIYNLVKISVSRQNINSVDIDLDLPNLREFDISYNRLDEFPNSKFIKNVEILNISFNNIKLLHVEETLLSLKELDISWNLLMYCLQCISIFITYIPNMCKLKIHENHFNDITDPQLVEYLLHTYLSKLQFVNNCNCKNLNLSQNYFPCAFNMCELNNKWHKKLVYLKYNTLKNMEEIKLLEKKNIEKARYIHISQNLIAASNVLKGLKHVQELCATCCLLPIFSFAKPLKYLIKLNLGSNFISILDDFTQENFPMLKYLDLTNNLITNLESMGSFHTLQEFYCGNNEIRNIAQIDNVKTWQTLHVIDFCNNPISTDTLYKKFIIFHLSNIEVSKTFSFSGYINI</sequence>
<dbReference type="PANTHER" id="PTHR46652:SF3">
    <property type="entry name" value="LEUCINE-RICH REPEAT-CONTAINING PROTEIN 9"/>
    <property type="match status" value="1"/>
</dbReference>
<dbReference type="PROSITE" id="PS51450">
    <property type="entry name" value="LRR"/>
    <property type="match status" value="2"/>
</dbReference>
<evidence type="ECO:0000313" key="3">
    <source>
        <dbReference type="Proteomes" id="UP000504631"/>
    </source>
</evidence>
<dbReference type="InterPro" id="IPR032675">
    <property type="entry name" value="LRR_dom_sf"/>
</dbReference>
<dbReference type="AlphaFoldDB" id="A0A6J3LFL9"/>
<dbReference type="KEGG" id="bvk:117241953"/>